<dbReference type="PROSITE" id="PS51382">
    <property type="entry name" value="SPX"/>
    <property type="match status" value="1"/>
</dbReference>
<feature type="domain" description="SPX" evidence="7">
    <location>
        <begin position="1"/>
        <end position="365"/>
    </location>
</feature>
<evidence type="ECO:0000256" key="4">
    <source>
        <dbReference type="PROSITE-ProRule" id="PRU00175"/>
    </source>
</evidence>
<dbReference type="Gene3D" id="3.30.40.10">
    <property type="entry name" value="Zinc/RING finger domain, C3HC4 (zinc finger)"/>
    <property type="match status" value="1"/>
</dbReference>
<dbReference type="PROSITE" id="PS00518">
    <property type="entry name" value="ZF_RING_1"/>
    <property type="match status" value="1"/>
</dbReference>
<proteinExistence type="predicted"/>
<dbReference type="STRING" id="92696.A0A4R0RIF1"/>
<dbReference type="SUPFAM" id="SSF57850">
    <property type="entry name" value="RING/U-box"/>
    <property type="match status" value="1"/>
</dbReference>
<dbReference type="PROSITE" id="PS50089">
    <property type="entry name" value="ZF_RING_2"/>
    <property type="match status" value="1"/>
</dbReference>
<keyword evidence="1" id="KW-0479">Metal-binding</keyword>
<evidence type="ECO:0008006" key="10">
    <source>
        <dbReference type="Google" id="ProtNLM"/>
    </source>
</evidence>
<dbReference type="InterPro" id="IPR001841">
    <property type="entry name" value="Znf_RING"/>
</dbReference>
<evidence type="ECO:0000259" key="6">
    <source>
        <dbReference type="PROSITE" id="PS50089"/>
    </source>
</evidence>
<keyword evidence="3" id="KW-0862">Zinc</keyword>
<evidence type="ECO:0000256" key="3">
    <source>
        <dbReference type="ARBA" id="ARBA00022833"/>
    </source>
</evidence>
<dbReference type="SMART" id="SM00184">
    <property type="entry name" value="RING"/>
    <property type="match status" value="1"/>
</dbReference>
<comment type="caution">
    <text evidence="8">The sequence shown here is derived from an EMBL/GenBank/DDBJ whole genome shotgun (WGS) entry which is preliminary data.</text>
</comment>
<evidence type="ECO:0000256" key="5">
    <source>
        <dbReference type="SAM" id="MobiDB-lite"/>
    </source>
</evidence>
<dbReference type="Pfam" id="PF00097">
    <property type="entry name" value="zf-C3HC4"/>
    <property type="match status" value="1"/>
</dbReference>
<dbReference type="Proteomes" id="UP000292702">
    <property type="component" value="Unassembled WGS sequence"/>
</dbReference>
<gene>
    <name evidence="8" type="ORF">EIP91_000770</name>
</gene>
<dbReference type="OrthoDB" id="5588846at2759"/>
<feature type="compositionally biased region" description="Low complexity" evidence="5">
    <location>
        <begin position="74"/>
        <end position="97"/>
    </location>
</feature>
<evidence type="ECO:0000256" key="1">
    <source>
        <dbReference type="ARBA" id="ARBA00022723"/>
    </source>
</evidence>
<evidence type="ECO:0000256" key="2">
    <source>
        <dbReference type="ARBA" id="ARBA00022771"/>
    </source>
</evidence>
<accession>A0A4R0RIF1</accession>
<dbReference type="PANTHER" id="PTHR23327">
    <property type="entry name" value="RING FINGER PROTEIN 127"/>
    <property type="match status" value="1"/>
</dbReference>
<dbReference type="GO" id="GO:0008270">
    <property type="term" value="F:zinc ion binding"/>
    <property type="evidence" value="ECO:0007669"/>
    <property type="project" value="UniProtKB-KW"/>
</dbReference>
<keyword evidence="9" id="KW-1185">Reference proteome</keyword>
<organism evidence="8 9">
    <name type="scientific">Steccherinum ochraceum</name>
    <dbReference type="NCBI Taxonomy" id="92696"/>
    <lineage>
        <taxon>Eukaryota</taxon>
        <taxon>Fungi</taxon>
        <taxon>Dikarya</taxon>
        <taxon>Basidiomycota</taxon>
        <taxon>Agaricomycotina</taxon>
        <taxon>Agaricomycetes</taxon>
        <taxon>Polyporales</taxon>
        <taxon>Steccherinaceae</taxon>
        <taxon>Steccherinum</taxon>
    </lineage>
</organism>
<evidence type="ECO:0000313" key="8">
    <source>
        <dbReference type="EMBL" id="TCD66872.1"/>
    </source>
</evidence>
<protein>
    <recommendedName>
        <fullName evidence="10">RING-14 protein</fullName>
    </recommendedName>
</protein>
<evidence type="ECO:0000259" key="7">
    <source>
        <dbReference type="PROSITE" id="PS51382"/>
    </source>
</evidence>
<dbReference type="EMBL" id="RWJN01000118">
    <property type="protein sequence ID" value="TCD66872.1"/>
    <property type="molecule type" value="Genomic_DNA"/>
</dbReference>
<keyword evidence="2 4" id="KW-0863">Zinc-finger</keyword>
<feature type="region of interest" description="Disordered" evidence="5">
    <location>
        <begin position="73"/>
        <end position="98"/>
    </location>
</feature>
<dbReference type="PANTHER" id="PTHR23327:SF51">
    <property type="entry name" value="TRANSCRIPTIONAL REGULATOR OF YEAST FORM ADHERENCE 3"/>
    <property type="match status" value="1"/>
</dbReference>
<name>A0A4R0RIF1_9APHY</name>
<dbReference type="InterPro" id="IPR013083">
    <property type="entry name" value="Znf_RING/FYVE/PHD"/>
</dbReference>
<sequence>MHFSKTYTQLLSSLPPDLKSSAIEYRQLKKLINQVVQELTSLGASIVFFALAAVGLNDAAGLSPHVLQQVLEESQAPQSVPQTPSSSQDSPGPSTASNALLPQITYELDTSSNELHPQLRLRTYDDRLFAPAGGLSLDKVDLSEGVSTGDASPSSPQSDLPLVTSQLREIVVPLPSDSLFMQTLIHAHQSLSDRLTSFCTEFYSNLDTLAREISETARPMSQTHSAFHAHSSHANATMVRVRTPGGLLSLLSSKSDLYAWREVLQLYIDEEVFESTQEESRGERAIEDAEERLARLMRRLRARGLSTGERMKLKESRHAMQLFLKLNHSILNLYKFQYATTEATRKILKKHAKRTALPFTATLPSPFSDVPTPQLSETALIALPRRTSASLARTLVQAVGETVLPIVPSVDDYSCAICFNLAFKPVRLSCGHLYCVRCLVKMQKRGQANCPMCRAPCVLVADRTNVDWAMLNFMKDWFPVEAQKKLKANEAEVAKEQMQELGYSYDTQCSIQ</sequence>
<reference evidence="8 9" key="1">
    <citation type="submission" date="2018-11" db="EMBL/GenBank/DDBJ databases">
        <title>Genome assembly of Steccherinum ochraceum LE-BIN_3174, the white-rot fungus of the Steccherinaceae family (The Residual Polyporoid clade, Polyporales, Basidiomycota).</title>
        <authorList>
            <person name="Fedorova T.V."/>
            <person name="Glazunova O.A."/>
            <person name="Landesman E.O."/>
            <person name="Moiseenko K.V."/>
            <person name="Psurtseva N.V."/>
            <person name="Savinova O.S."/>
            <person name="Shakhova N.V."/>
            <person name="Tyazhelova T.V."/>
            <person name="Vasina D.V."/>
        </authorList>
    </citation>
    <scope>NUCLEOTIDE SEQUENCE [LARGE SCALE GENOMIC DNA]</scope>
    <source>
        <strain evidence="8 9">LE-BIN_3174</strain>
    </source>
</reference>
<dbReference type="InterPro" id="IPR018957">
    <property type="entry name" value="Znf_C3HC4_RING-type"/>
</dbReference>
<dbReference type="InterPro" id="IPR004331">
    <property type="entry name" value="SPX_dom"/>
</dbReference>
<dbReference type="Pfam" id="PF03105">
    <property type="entry name" value="SPX"/>
    <property type="match status" value="1"/>
</dbReference>
<dbReference type="AlphaFoldDB" id="A0A4R0RIF1"/>
<dbReference type="InterPro" id="IPR017907">
    <property type="entry name" value="Znf_RING_CS"/>
</dbReference>
<feature type="domain" description="RING-type" evidence="6">
    <location>
        <begin position="415"/>
        <end position="454"/>
    </location>
</feature>
<evidence type="ECO:0000313" key="9">
    <source>
        <dbReference type="Proteomes" id="UP000292702"/>
    </source>
</evidence>